<dbReference type="InterPro" id="IPR004527">
    <property type="entry name" value="Glu-tRNA-ligase_bac/mito"/>
</dbReference>
<keyword evidence="7 11" id="KW-0648">Protein biosynthesis</keyword>
<dbReference type="Pfam" id="PF19269">
    <property type="entry name" value="Anticodon_2"/>
    <property type="match status" value="1"/>
</dbReference>
<sequence>MRRDGRQCNPTFVHRIAIPKEEAMRGLRLPRRSVCSEWARLRSIVAPTRHLKRFLSDGANLGEKQTLRRHTKNSRRLLPETACRTRFAPSPTGYLHLGSLRTALFNFLLAKATGGQFILRIEDTDQTRIVQDAEKRLYEDLHWAGLSWDEGPDVSGPYGPYRQSERLRLYDEHAEHLIHSGKAYRCFCSPEDVEAHKRRAHETGGSTHYPGTCRNISPEESDERAHRGEKFAVRFKSNSDRENTATIQDIVYGRYRKAEIEEDFIIRKRDGFPTYHFANIVDDRFMKITHVIRGAEWLISTPKHVELYNAFGWEPPQFAHVGLLVDNKRQKLSKRHQGTDMTWYRNRQVLPDALLNFAVLLGWNRTNSKEDVMSLQEMIDSFSLKFSKGDIIVSFDKLPYLQSKHLQRLINTDPPAQNLFSRYLTPIENIINRVEHVRLGNNITSQGTISPDSISKPVVPTTPGVSGSQLQGHILDVLRINKVPETQIIATPSRKDVLEGFVTQNKYLFWGIPEHVFEERFKDLDINTEKISLADRIEHVTPTEVVHFFLDTLEEVPDNLWTTEHLRGLAENAASNFITYADGNETRNKSAGYKFLRWALMGGDHGPALAAVMKLLGREETMFRLESAARSLEASKDRR</sequence>
<keyword evidence="8 11" id="KW-0030">Aminoacyl-tRNA synthetase</keyword>
<evidence type="ECO:0000256" key="7">
    <source>
        <dbReference type="ARBA" id="ARBA00022917"/>
    </source>
</evidence>
<dbReference type="InterPro" id="IPR000924">
    <property type="entry name" value="Glu/Gln-tRNA-synth"/>
</dbReference>
<organism evidence="15 16">
    <name type="scientific">Diplogelasinospora grovesii</name>
    <dbReference type="NCBI Taxonomy" id="303347"/>
    <lineage>
        <taxon>Eukaryota</taxon>
        <taxon>Fungi</taxon>
        <taxon>Dikarya</taxon>
        <taxon>Ascomycota</taxon>
        <taxon>Pezizomycotina</taxon>
        <taxon>Sordariomycetes</taxon>
        <taxon>Sordariomycetidae</taxon>
        <taxon>Sordariales</taxon>
        <taxon>Diplogelasinosporaceae</taxon>
        <taxon>Diplogelasinospora</taxon>
    </lineage>
</organism>
<reference evidence="16" key="1">
    <citation type="journal article" date="2023" name="Mol. Phylogenet. Evol.">
        <title>Genome-scale phylogeny and comparative genomics of the fungal order Sordariales.</title>
        <authorList>
            <person name="Hensen N."/>
            <person name="Bonometti L."/>
            <person name="Westerberg I."/>
            <person name="Brannstrom I.O."/>
            <person name="Guillou S."/>
            <person name="Cros-Aarteil S."/>
            <person name="Calhoun S."/>
            <person name="Haridas S."/>
            <person name="Kuo A."/>
            <person name="Mondo S."/>
            <person name="Pangilinan J."/>
            <person name="Riley R."/>
            <person name="LaButti K."/>
            <person name="Andreopoulos B."/>
            <person name="Lipzen A."/>
            <person name="Chen C."/>
            <person name="Yan M."/>
            <person name="Daum C."/>
            <person name="Ng V."/>
            <person name="Clum A."/>
            <person name="Steindorff A."/>
            <person name="Ohm R.A."/>
            <person name="Martin F."/>
            <person name="Silar P."/>
            <person name="Natvig D.O."/>
            <person name="Lalanne C."/>
            <person name="Gautier V."/>
            <person name="Ament-Velasquez S.L."/>
            <person name="Kruys A."/>
            <person name="Hutchinson M.I."/>
            <person name="Powell A.J."/>
            <person name="Barry K."/>
            <person name="Miller A.N."/>
            <person name="Grigoriev I.V."/>
            <person name="Debuchy R."/>
            <person name="Gladieux P."/>
            <person name="Hiltunen Thoren M."/>
            <person name="Johannesson H."/>
        </authorList>
    </citation>
    <scope>NUCLEOTIDE SEQUENCE [LARGE SCALE GENOMIC DNA]</scope>
    <source>
        <strain evidence="16">CBS 340.73</strain>
    </source>
</reference>
<evidence type="ECO:0000313" key="16">
    <source>
        <dbReference type="Proteomes" id="UP001303473"/>
    </source>
</evidence>
<evidence type="ECO:0000256" key="10">
    <source>
        <dbReference type="ARBA" id="ARBA00072917"/>
    </source>
</evidence>
<comment type="subcellular location">
    <subcellularLocation>
        <location evidence="1">Mitochondrion</location>
    </subcellularLocation>
</comment>
<comment type="similarity">
    <text evidence="2">Belongs to the class-I aminoacyl-tRNA synthetase family. Glutamate--tRNA ligase type 1 subfamily.</text>
</comment>
<dbReference type="GO" id="GO:0005739">
    <property type="term" value="C:mitochondrion"/>
    <property type="evidence" value="ECO:0007669"/>
    <property type="project" value="UniProtKB-SubCell"/>
</dbReference>
<dbReference type="GO" id="GO:0004818">
    <property type="term" value="F:glutamate-tRNA ligase activity"/>
    <property type="evidence" value="ECO:0007669"/>
    <property type="project" value="UniProtKB-EC"/>
</dbReference>
<evidence type="ECO:0000256" key="5">
    <source>
        <dbReference type="ARBA" id="ARBA00022741"/>
    </source>
</evidence>
<dbReference type="EC" id="6.1.1.17" evidence="3"/>
<evidence type="ECO:0000256" key="3">
    <source>
        <dbReference type="ARBA" id="ARBA00012835"/>
    </source>
</evidence>
<keyword evidence="4 11" id="KW-0436">Ligase</keyword>
<keyword evidence="6 11" id="KW-0067">ATP-binding</keyword>
<dbReference type="FunFam" id="3.40.50.620:FF:000045">
    <property type="entry name" value="Glutamate--tRNA ligase, mitochondrial"/>
    <property type="match status" value="1"/>
</dbReference>
<dbReference type="InterPro" id="IPR020751">
    <property type="entry name" value="aa-tRNA-synth_I_codon-bd_sub2"/>
</dbReference>
<dbReference type="Gene3D" id="3.40.50.620">
    <property type="entry name" value="HUPs"/>
    <property type="match status" value="1"/>
</dbReference>
<evidence type="ECO:0000256" key="4">
    <source>
        <dbReference type="ARBA" id="ARBA00022598"/>
    </source>
</evidence>
<dbReference type="InterPro" id="IPR014729">
    <property type="entry name" value="Rossmann-like_a/b/a_fold"/>
</dbReference>
<feature type="domain" description="Aminoacyl-tRNA synthetase class I anticodon-binding" evidence="14">
    <location>
        <begin position="570"/>
        <end position="628"/>
    </location>
</feature>
<protein>
    <recommendedName>
        <fullName evidence="10">Glutamate--tRNA ligase, mitochondrial</fullName>
        <ecNumber evidence="3">6.1.1.17</ecNumber>
    </recommendedName>
    <alternativeName>
        <fullName evidence="9">Glutamyl-tRNA synthetase</fullName>
    </alternativeName>
</protein>
<name>A0AAN6N9S0_9PEZI</name>
<dbReference type="CDD" id="cd00808">
    <property type="entry name" value="GluRS_core"/>
    <property type="match status" value="1"/>
</dbReference>
<dbReference type="GO" id="GO:0006424">
    <property type="term" value="P:glutamyl-tRNA aminoacylation"/>
    <property type="evidence" value="ECO:0007669"/>
    <property type="project" value="InterPro"/>
</dbReference>
<keyword evidence="5 11" id="KW-0547">Nucleotide-binding</keyword>
<dbReference type="GO" id="GO:0005524">
    <property type="term" value="F:ATP binding"/>
    <property type="evidence" value="ECO:0007669"/>
    <property type="project" value="UniProtKB-KW"/>
</dbReference>
<dbReference type="NCBIfam" id="TIGR00464">
    <property type="entry name" value="gltX_bact"/>
    <property type="match status" value="1"/>
</dbReference>
<feature type="domain" description="Glutamyl/glutaminyl-tRNA synthetase class Ib catalytic" evidence="13">
    <location>
        <begin position="84"/>
        <end position="386"/>
    </location>
</feature>
<dbReference type="SUPFAM" id="SSF48163">
    <property type="entry name" value="An anticodon-binding domain of class I aminoacyl-tRNA synthetases"/>
    <property type="match status" value="1"/>
</dbReference>
<dbReference type="PRINTS" id="PR00987">
    <property type="entry name" value="TRNASYNTHGLU"/>
</dbReference>
<gene>
    <name evidence="15" type="ORF">QBC46DRAFT_385513</name>
</gene>
<dbReference type="HAMAP" id="MF_00022">
    <property type="entry name" value="Glu_tRNA_synth_type1"/>
    <property type="match status" value="1"/>
</dbReference>
<dbReference type="PANTHER" id="PTHR43311:SF2">
    <property type="entry name" value="GLUTAMATE--TRNA LIGASE, MITOCHONDRIAL-RELATED"/>
    <property type="match status" value="1"/>
</dbReference>
<evidence type="ECO:0000256" key="9">
    <source>
        <dbReference type="ARBA" id="ARBA00030865"/>
    </source>
</evidence>
<keyword evidence="16" id="KW-1185">Reference proteome</keyword>
<dbReference type="InterPro" id="IPR049940">
    <property type="entry name" value="GluQ/Sye"/>
</dbReference>
<comment type="caution">
    <text evidence="15">The sequence shown here is derived from an EMBL/GenBank/DDBJ whole genome shotgun (WGS) entry which is preliminary data.</text>
</comment>
<dbReference type="AlphaFoldDB" id="A0AAN6N9S0"/>
<dbReference type="InterPro" id="IPR020058">
    <property type="entry name" value="Glu/Gln-tRNA-synth_Ib_cat-dom"/>
</dbReference>
<dbReference type="Proteomes" id="UP001303473">
    <property type="component" value="Unassembled WGS sequence"/>
</dbReference>
<dbReference type="GO" id="GO:0008270">
    <property type="term" value="F:zinc ion binding"/>
    <property type="evidence" value="ECO:0007669"/>
    <property type="project" value="InterPro"/>
</dbReference>
<dbReference type="SUPFAM" id="SSF52374">
    <property type="entry name" value="Nucleotidylyl transferase"/>
    <property type="match status" value="1"/>
</dbReference>
<dbReference type="InterPro" id="IPR008925">
    <property type="entry name" value="aa_tRNA-synth_I_cd-bd_sf"/>
</dbReference>
<feature type="region of interest" description="Disordered" evidence="12">
    <location>
        <begin position="200"/>
        <end position="223"/>
    </location>
</feature>
<dbReference type="InterPro" id="IPR045462">
    <property type="entry name" value="aa-tRNA-synth_I_cd-bd"/>
</dbReference>
<evidence type="ECO:0000259" key="13">
    <source>
        <dbReference type="Pfam" id="PF00749"/>
    </source>
</evidence>
<evidence type="ECO:0000256" key="6">
    <source>
        <dbReference type="ARBA" id="ARBA00022840"/>
    </source>
</evidence>
<evidence type="ECO:0000256" key="12">
    <source>
        <dbReference type="SAM" id="MobiDB-lite"/>
    </source>
</evidence>
<dbReference type="EMBL" id="MU853797">
    <property type="protein sequence ID" value="KAK3940343.1"/>
    <property type="molecule type" value="Genomic_DNA"/>
</dbReference>
<evidence type="ECO:0000259" key="14">
    <source>
        <dbReference type="Pfam" id="PF19269"/>
    </source>
</evidence>
<evidence type="ECO:0000256" key="11">
    <source>
        <dbReference type="RuleBase" id="RU363037"/>
    </source>
</evidence>
<evidence type="ECO:0000313" key="15">
    <source>
        <dbReference type="EMBL" id="KAK3940343.1"/>
    </source>
</evidence>
<dbReference type="GO" id="GO:0000049">
    <property type="term" value="F:tRNA binding"/>
    <property type="evidence" value="ECO:0007669"/>
    <property type="project" value="InterPro"/>
</dbReference>
<dbReference type="Pfam" id="PF00749">
    <property type="entry name" value="tRNA-synt_1c"/>
    <property type="match status" value="1"/>
</dbReference>
<proteinExistence type="inferred from homology"/>
<dbReference type="InterPro" id="IPR033910">
    <property type="entry name" value="GluRS_core"/>
</dbReference>
<accession>A0AAN6N9S0</accession>
<dbReference type="PANTHER" id="PTHR43311">
    <property type="entry name" value="GLUTAMATE--TRNA LIGASE"/>
    <property type="match status" value="1"/>
</dbReference>
<evidence type="ECO:0000256" key="2">
    <source>
        <dbReference type="ARBA" id="ARBA00007894"/>
    </source>
</evidence>
<dbReference type="Gene3D" id="1.10.10.350">
    <property type="match status" value="1"/>
</dbReference>
<evidence type="ECO:0000256" key="1">
    <source>
        <dbReference type="ARBA" id="ARBA00004173"/>
    </source>
</evidence>
<evidence type="ECO:0000256" key="8">
    <source>
        <dbReference type="ARBA" id="ARBA00023146"/>
    </source>
</evidence>